<name>A0ABS5AX55_9STRE</name>
<accession>A0ABS5AX55</accession>
<evidence type="ECO:0000313" key="1">
    <source>
        <dbReference type="EMBL" id="MBP2621151.1"/>
    </source>
</evidence>
<reference evidence="1 2" key="1">
    <citation type="submission" date="2018-05" db="EMBL/GenBank/DDBJ databases">
        <title>Draft genome sequence of Streptococcus panodentis CCUG 70867T.</title>
        <authorList>
            <person name="Salva-Serra F."/>
            <person name="Mendez V."/>
            <person name="Jaen-Luchoro D."/>
            <person name="Gonzales-Siles L."/>
            <person name="Karlsson R."/>
            <person name="Engstrom-Jakobsson H."/>
            <person name="Busquets A."/>
            <person name="Gomila M."/>
            <person name="Pineiro-Iglesias B."/>
            <person name="Bennasar-Figueras A."/>
            <person name="Seeger M."/>
            <person name="Moore E."/>
        </authorList>
    </citation>
    <scope>NUCLEOTIDE SEQUENCE [LARGE SCALE GENOMIC DNA]</scope>
    <source>
        <strain evidence="1 2">CCUG 70867</strain>
    </source>
</reference>
<dbReference type="Proteomes" id="UP001519349">
    <property type="component" value="Unassembled WGS sequence"/>
</dbReference>
<gene>
    <name evidence="1" type="ORF">DHL47_07450</name>
</gene>
<keyword evidence="2" id="KW-1185">Reference proteome</keyword>
<evidence type="ECO:0000313" key="2">
    <source>
        <dbReference type="Proteomes" id="UP001519349"/>
    </source>
</evidence>
<dbReference type="EMBL" id="QFAY01000013">
    <property type="protein sequence ID" value="MBP2621151.1"/>
    <property type="molecule type" value="Genomic_DNA"/>
</dbReference>
<organism evidence="1 2">
    <name type="scientific">Streptococcus panodentis</name>
    <dbReference type="NCBI Taxonomy" id="1581472"/>
    <lineage>
        <taxon>Bacteria</taxon>
        <taxon>Bacillati</taxon>
        <taxon>Bacillota</taxon>
        <taxon>Bacilli</taxon>
        <taxon>Lactobacillales</taxon>
        <taxon>Streptococcaceae</taxon>
        <taxon>Streptococcus</taxon>
    </lineage>
</organism>
<sequence>MLQYTCATLVILVITTAIGIWGLESQVSRLEFVNERHERMIDKFNQKYMQDQAIDKQELRELVAKVMQEGDSHE</sequence>
<protein>
    <recommendedName>
        <fullName evidence="3">Phage protein</fullName>
    </recommendedName>
</protein>
<comment type="caution">
    <text evidence="1">The sequence shown here is derived from an EMBL/GenBank/DDBJ whole genome shotgun (WGS) entry which is preliminary data.</text>
</comment>
<proteinExistence type="predicted"/>
<evidence type="ECO:0008006" key="3">
    <source>
        <dbReference type="Google" id="ProtNLM"/>
    </source>
</evidence>